<dbReference type="AlphaFoldDB" id="A0A8T0IV72"/>
<keyword evidence="2" id="KW-1185">Reference proteome</keyword>
<accession>A0A8T0IV72</accession>
<name>A0A8T0IV72_CERPU</name>
<sequence length="54" mass="5932">MIWIERAVIFGLGSLITLQLNDNGINRQELGKSVGEFNIFEVGFLSSFGSISRG</sequence>
<organism evidence="1 2">
    <name type="scientific">Ceratodon purpureus</name>
    <name type="common">Fire moss</name>
    <name type="synonym">Dicranum purpureum</name>
    <dbReference type="NCBI Taxonomy" id="3225"/>
    <lineage>
        <taxon>Eukaryota</taxon>
        <taxon>Viridiplantae</taxon>
        <taxon>Streptophyta</taxon>
        <taxon>Embryophyta</taxon>
        <taxon>Bryophyta</taxon>
        <taxon>Bryophytina</taxon>
        <taxon>Bryopsida</taxon>
        <taxon>Dicranidae</taxon>
        <taxon>Pseudoditrichales</taxon>
        <taxon>Ditrichaceae</taxon>
        <taxon>Ceratodon</taxon>
    </lineage>
</organism>
<evidence type="ECO:0000313" key="1">
    <source>
        <dbReference type="EMBL" id="KAG0587035.1"/>
    </source>
</evidence>
<gene>
    <name evidence="1" type="ORF">KC19_2G135800</name>
</gene>
<reference evidence="1" key="1">
    <citation type="submission" date="2020-06" db="EMBL/GenBank/DDBJ databases">
        <title>WGS assembly of Ceratodon purpureus strain R40.</title>
        <authorList>
            <person name="Carey S.B."/>
            <person name="Jenkins J."/>
            <person name="Shu S."/>
            <person name="Lovell J.T."/>
            <person name="Sreedasyam A."/>
            <person name="Maumus F."/>
            <person name="Tiley G.P."/>
            <person name="Fernandez-Pozo N."/>
            <person name="Barry K."/>
            <person name="Chen C."/>
            <person name="Wang M."/>
            <person name="Lipzen A."/>
            <person name="Daum C."/>
            <person name="Saski C.A."/>
            <person name="Payton A.C."/>
            <person name="Mcbreen J.C."/>
            <person name="Conrad R.E."/>
            <person name="Kollar L.M."/>
            <person name="Olsson S."/>
            <person name="Huttunen S."/>
            <person name="Landis J.B."/>
            <person name="Wickett N.J."/>
            <person name="Johnson M.G."/>
            <person name="Rensing S.A."/>
            <person name="Grimwood J."/>
            <person name="Schmutz J."/>
            <person name="Mcdaniel S.F."/>
        </authorList>
    </citation>
    <scope>NUCLEOTIDE SEQUENCE</scope>
    <source>
        <strain evidence="1">R40</strain>
    </source>
</reference>
<protein>
    <submittedName>
        <fullName evidence="1">Uncharacterized protein</fullName>
    </submittedName>
</protein>
<dbReference type="Proteomes" id="UP000822688">
    <property type="component" value="Chromosome 2"/>
</dbReference>
<dbReference type="EMBL" id="CM026422">
    <property type="protein sequence ID" value="KAG0587035.1"/>
    <property type="molecule type" value="Genomic_DNA"/>
</dbReference>
<comment type="caution">
    <text evidence="1">The sequence shown here is derived from an EMBL/GenBank/DDBJ whole genome shotgun (WGS) entry which is preliminary data.</text>
</comment>
<evidence type="ECO:0000313" key="2">
    <source>
        <dbReference type="Proteomes" id="UP000822688"/>
    </source>
</evidence>
<proteinExistence type="predicted"/>